<evidence type="ECO:0000313" key="2">
    <source>
        <dbReference type="Proteomes" id="UP001652660"/>
    </source>
</evidence>
<gene>
    <name evidence="3" type="primary">LOC113721858</name>
</gene>
<reference evidence="3" key="1">
    <citation type="submission" date="2025-08" db="UniProtKB">
        <authorList>
            <consortium name="RefSeq"/>
        </authorList>
    </citation>
    <scope>IDENTIFICATION</scope>
    <source>
        <tissue evidence="3">Leaves</tissue>
    </source>
</reference>
<keyword evidence="2" id="KW-1185">Reference proteome</keyword>
<organism evidence="2 3">
    <name type="scientific">Coffea arabica</name>
    <name type="common">Arabian coffee</name>
    <dbReference type="NCBI Taxonomy" id="13443"/>
    <lineage>
        <taxon>Eukaryota</taxon>
        <taxon>Viridiplantae</taxon>
        <taxon>Streptophyta</taxon>
        <taxon>Embryophyta</taxon>
        <taxon>Tracheophyta</taxon>
        <taxon>Spermatophyta</taxon>
        <taxon>Magnoliopsida</taxon>
        <taxon>eudicotyledons</taxon>
        <taxon>Gunneridae</taxon>
        <taxon>Pentapetalae</taxon>
        <taxon>asterids</taxon>
        <taxon>lamiids</taxon>
        <taxon>Gentianales</taxon>
        <taxon>Rubiaceae</taxon>
        <taxon>Ixoroideae</taxon>
        <taxon>Gardenieae complex</taxon>
        <taxon>Bertiereae - Coffeeae clade</taxon>
        <taxon>Coffeeae</taxon>
        <taxon>Coffea</taxon>
    </lineage>
</organism>
<dbReference type="PANTHER" id="PTHR31307:SF49">
    <property type="entry name" value="ALCOHOL DEHYDROGENASE TRANSCRIPTION FACTOR MYB_SANT-LIKE FAMILY PROTEIN"/>
    <property type="match status" value="1"/>
</dbReference>
<evidence type="ECO:0000313" key="3">
    <source>
        <dbReference type="RefSeq" id="XP_071900986.1"/>
    </source>
</evidence>
<feature type="domain" description="MADF" evidence="1">
    <location>
        <begin position="64"/>
        <end position="134"/>
    </location>
</feature>
<dbReference type="Proteomes" id="UP001652660">
    <property type="component" value="Chromosome 4c"/>
</dbReference>
<sequence>MVEIQQGRLRKLHNMAKCTLATLVNTNHRQYHHWWSVAPPSPTITSKSATLPSIITLPWYSLHRGNLRANHWQEVADNIAPRCPIGNAKTAVQYRHKMEKLRKRYRVEIQRAGPYGGSKSHRYCSAWVHFKRMDANSSAAAEANEDEEDQEESHVKPIGDIYNINNNSSNWSSFHGGMVNGGTGFRIRITGRGNVGPAAAAKVYSRFDDVGGPNPNTGVNYGSTKALRDGFGGRSDIGKRVVGDDVKTGDPLAEMVSAIRVLGDGFVRMERIKMDMIREVEEMRMEMEMEMKRTEMIRESQQRIGDEDDTFYKISNELLSSTFVSNEGKKFLKL</sequence>
<proteinExistence type="predicted"/>
<dbReference type="GeneID" id="113721858"/>
<protein>
    <recommendedName>
        <fullName evidence="1">MADF domain-containing protein</fullName>
    </recommendedName>
</protein>
<dbReference type="InterPro" id="IPR006578">
    <property type="entry name" value="MADF-dom"/>
</dbReference>
<dbReference type="PANTHER" id="PTHR31307">
    <property type="entry name" value="TRIHELIX TRANSCRIPTION FACTOR ASIL2"/>
    <property type="match status" value="1"/>
</dbReference>
<dbReference type="Pfam" id="PF10545">
    <property type="entry name" value="MADF_DNA_bdg"/>
    <property type="match status" value="1"/>
</dbReference>
<dbReference type="InterPro" id="IPR044823">
    <property type="entry name" value="ASIL1/2-like"/>
</dbReference>
<accession>A0ABM4U129</accession>
<name>A0ABM4U129_COFAR</name>
<evidence type="ECO:0000259" key="1">
    <source>
        <dbReference type="Pfam" id="PF10545"/>
    </source>
</evidence>
<dbReference type="RefSeq" id="XP_071900986.1">
    <property type="nucleotide sequence ID" value="XM_072044885.1"/>
</dbReference>